<dbReference type="Gene3D" id="2.40.128.20">
    <property type="match status" value="1"/>
</dbReference>
<dbReference type="OrthoDB" id="565904at2759"/>
<dbReference type="PANTHER" id="PTHR10612">
    <property type="entry name" value="APOLIPOPROTEIN D"/>
    <property type="match status" value="1"/>
</dbReference>
<dbReference type="GO" id="GO:0000302">
    <property type="term" value="P:response to reactive oxygen species"/>
    <property type="evidence" value="ECO:0007669"/>
    <property type="project" value="TreeGrafter"/>
</dbReference>
<evidence type="ECO:0000313" key="7">
    <source>
        <dbReference type="Proteomes" id="UP000027135"/>
    </source>
</evidence>
<keyword evidence="3" id="KW-0732">Signal</keyword>
<reference evidence="5" key="2">
    <citation type="journal article" date="2018" name="Proc. R. Soc. B">
        <title>A lipocalin protein, Neural Lazarillo, is key to social interactions that promote termite soldier differentiation.</title>
        <authorList>
            <person name="Yaguchi H."/>
            <person name="Shigenobu S."/>
            <person name="Hayashi Y."/>
            <person name="Miyazaki S."/>
            <person name="Toga K."/>
            <person name="Masuoka Y."/>
            <person name="Maekawa K."/>
        </authorList>
    </citation>
    <scope>NUCLEOTIDE SEQUENCE</scope>
</reference>
<proteinExistence type="evidence at transcript level"/>
<dbReference type="AlphaFoldDB" id="A0A067QW30"/>
<evidence type="ECO:0000256" key="1">
    <source>
        <dbReference type="ARBA" id="ARBA00023157"/>
    </source>
</evidence>
<dbReference type="Proteomes" id="UP000027135">
    <property type="component" value="Unassembled WGS sequence"/>
</dbReference>
<evidence type="ECO:0000259" key="4">
    <source>
        <dbReference type="Pfam" id="PF08212"/>
    </source>
</evidence>
<gene>
    <name evidence="5" type="primary">ZnNLaz1</name>
    <name evidence="6" type="ORF">L798_12552</name>
</gene>
<evidence type="ECO:0000256" key="3">
    <source>
        <dbReference type="SAM" id="SignalP"/>
    </source>
</evidence>
<dbReference type="OMA" id="QSAWVMT"/>
<dbReference type="InParanoid" id="A0A067QW30"/>
<dbReference type="Pfam" id="PF08212">
    <property type="entry name" value="Lipocalin_2"/>
    <property type="match status" value="1"/>
</dbReference>
<dbReference type="GO" id="GO:0031409">
    <property type="term" value="F:pigment binding"/>
    <property type="evidence" value="ECO:0007669"/>
    <property type="project" value="InterPro"/>
</dbReference>
<organism evidence="6 7">
    <name type="scientific">Zootermopsis nevadensis</name>
    <name type="common">Dampwood termite</name>
    <dbReference type="NCBI Taxonomy" id="136037"/>
    <lineage>
        <taxon>Eukaryota</taxon>
        <taxon>Metazoa</taxon>
        <taxon>Ecdysozoa</taxon>
        <taxon>Arthropoda</taxon>
        <taxon>Hexapoda</taxon>
        <taxon>Insecta</taxon>
        <taxon>Pterygota</taxon>
        <taxon>Neoptera</taxon>
        <taxon>Polyneoptera</taxon>
        <taxon>Dictyoptera</taxon>
        <taxon>Blattodea</taxon>
        <taxon>Blattoidea</taxon>
        <taxon>Termitoidae</taxon>
        <taxon>Termopsidae</taxon>
        <taxon>Zootermopsis</taxon>
    </lineage>
</organism>
<dbReference type="InterPro" id="IPR022272">
    <property type="entry name" value="Lipocalin_CS"/>
</dbReference>
<dbReference type="GO" id="GO:0006629">
    <property type="term" value="P:lipid metabolic process"/>
    <property type="evidence" value="ECO:0007669"/>
    <property type="project" value="TreeGrafter"/>
</dbReference>
<evidence type="ECO:0000256" key="2">
    <source>
        <dbReference type="SAM" id="MobiDB-lite"/>
    </source>
</evidence>
<dbReference type="EMBL" id="KK852945">
    <property type="protein sequence ID" value="KDR13443.1"/>
    <property type="molecule type" value="Genomic_DNA"/>
</dbReference>
<feature type="domain" description="Lipocalin/cytosolic fatty-acid binding" evidence="4">
    <location>
        <begin position="37"/>
        <end position="157"/>
    </location>
</feature>
<protein>
    <submittedName>
        <fullName evidence="6">Apolipoprotein D</fullName>
    </submittedName>
    <submittedName>
        <fullName evidence="5">Neural Lazarillo 1</fullName>
    </submittedName>
</protein>
<feature type="region of interest" description="Disordered" evidence="2">
    <location>
        <begin position="218"/>
        <end position="298"/>
    </location>
</feature>
<dbReference type="InterPro" id="IPR012674">
    <property type="entry name" value="Calycin"/>
</dbReference>
<dbReference type="PANTHER" id="PTHR10612:SF34">
    <property type="entry name" value="APOLIPOPROTEIN D"/>
    <property type="match status" value="1"/>
</dbReference>
<keyword evidence="7" id="KW-1185">Reference proteome</keyword>
<dbReference type="PRINTS" id="PR01273">
    <property type="entry name" value="INVTBRTCOLOR"/>
</dbReference>
<feature type="compositionally biased region" description="Polar residues" evidence="2">
    <location>
        <begin position="264"/>
        <end position="279"/>
    </location>
</feature>
<sequence>MDWLRLLILLLGSALTVTAQVPSFWGCPEKNIPMPDFDLSKFLGVWYEVLRVPTLMEAGASCVKNSYTQTSDGKIHVENELKPLGQPKRVVPGELKVSGKAGEGKITIKYKVPILPSWETTYHILNTDYESYAVLWNCASYGIMNIQSAWLLARDRKPPGTTLQRAYGVLDAYGLPRNYLVETNHDDCDIVSEAPEVVPSNPVPANATRQSSVLAITTPAKEIPSEVSDNTSTKPTNEKLAEDKAPLESAESPSTMEDVPKAPSETSQDNNAASETNVTPEKIKIPSDTMADIKNGKV</sequence>
<dbReference type="EMBL" id="LC382016">
    <property type="protein sequence ID" value="BBE00746.1"/>
    <property type="molecule type" value="mRNA"/>
</dbReference>
<dbReference type="GO" id="GO:0005737">
    <property type="term" value="C:cytoplasm"/>
    <property type="evidence" value="ECO:0007669"/>
    <property type="project" value="TreeGrafter"/>
</dbReference>
<dbReference type="eggNOG" id="KOG4824">
    <property type="taxonomic scope" value="Eukaryota"/>
</dbReference>
<feature type="signal peptide" evidence="3">
    <location>
        <begin position="1"/>
        <end position="19"/>
    </location>
</feature>
<evidence type="ECO:0000313" key="5">
    <source>
        <dbReference type="EMBL" id="BBE00746.1"/>
    </source>
</evidence>
<name>A0A067QW30_ZOONE</name>
<dbReference type="InterPro" id="IPR003057">
    <property type="entry name" value="Invtbrt_color"/>
</dbReference>
<dbReference type="PROSITE" id="PS00213">
    <property type="entry name" value="LIPOCALIN"/>
    <property type="match status" value="1"/>
</dbReference>
<keyword evidence="1" id="KW-1015">Disulfide bond</keyword>
<dbReference type="InterPro" id="IPR000566">
    <property type="entry name" value="Lipocln_cytosolic_FA-bd_dom"/>
</dbReference>
<feature type="compositionally biased region" description="Basic and acidic residues" evidence="2">
    <location>
        <begin position="236"/>
        <end position="246"/>
    </location>
</feature>
<dbReference type="SUPFAM" id="SSF50814">
    <property type="entry name" value="Lipocalins"/>
    <property type="match status" value="1"/>
</dbReference>
<accession>A0A067QW30</accession>
<evidence type="ECO:0000313" key="6">
    <source>
        <dbReference type="EMBL" id="KDR13443.1"/>
    </source>
</evidence>
<reference evidence="6 7" key="1">
    <citation type="journal article" date="2014" name="Nat. Commun.">
        <title>Molecular traces of alternative social organization in a termite genome.</title>
        <authorList>
            <person name="Terrapon N."/>
            <person name="Li C."/>
            <person name="Robertson H.M."/>
            <person name="Ji L."/>
            <person name="Meng X."/>
            <person name="Booth W."/>
            <person name="Chen Z."/>
            <person name="Childers C.P."/>
            <person name="Glastad K.M."/>
            <person name="Gokhale K."/>
            <person name="Gowin J."/>
            <person name="Gronenberg W."/>
            <person name="Hermansen R.A."/>
            <person name="Hu H."/>
            <person name="Hunt B.G."/>
            <person name="Huylmans A.K."/>
            <person name="Khalil S.M."/>
            <person name="Mitchell R.D."/>
            <person name="Munoz-Torres M.C."/>
            <person name="Mustard J.A."/>
            <person name="Pan H."/>
            <person name="Reese J.T."/>
            <person name="Scharf M.E."/>
            <person name="Sun F."/>
            <person name="Vogel H."/>
            <person name="Xiao J."/>
            <person name="Yang W."/>
            <person name="Yang Z."/>
            <person name="Yang Z."/>
            <person name="Zhou J."/>
            <person name="Zhu J."/>
            <person name="Brent C.S."/>
            <person name="Elsik C.G."/>
            <person name="Goodisman M.A."/>
            <person name="Liberles D.A."/>
            <person name="Roe R.M."/>
            <person name="Vargo E.L."/>
            <person name="Vilcinskas A."/>
            <person name="Wang J."/>
            <person name="Bornberg-Bauer E."/>
            <person name="Korb J."/>
            <person name="Zhang G."/>
            <person name="Liebig J."/>
        </authorList>
    </citation>
    <scope>NUCLEOTIDE SEQUENCE [LARGE SCALE GENOMIC DNA]</scope>
    <source>
        <tissue evidence="6">Whole organism</tissue>
    </source>
</reference>
<feature type="chain" id="PRO_5033210601" evidence="3">
    <location>
        <begin position="20"/>
        <end position="298"/>
    </location>
</feature>
<keyword evidence="6" id="KW-0449">Lipoprotein</keyword>